<sequence length="116" mass="13046">MTQETAKERIYRERLELISDKSNWHMNFKSSTIKMMMKNAKQALELAENLPVTTDKLSVEKLQEQLNTAKKTLTEISDGTMELSIDDFNASSKASVEAIYAEQVLAAIENEGSGDE</sequence>
<accession>A0A2Z3KCN3</accession>
<dbReference type="AlphaFoldDB" id="A0A2Z3KCN3"/>
<dbReference type="GeneID" id="89633089"/>
<proteinExistence type="predicted"/>
<name>A0A2Z3KCN3_LACLL</name>
<organism evidence="1 2">
    <name type="scientific">Lactococcus lactis subsp. lactis</name>
    <name type="common">Streptococcus lactis</name>
    <dbReference type="NCBI Taxonomy" id="1360"/>
    <lineage>
        <taxon>Bacteria</taxon>
        <taxon>Bacillati</taxon>
        <taxon>Bacillota</taxon>
        <taxon>Bacilli</taxon>
        <taxon>Lactobacillales</taxon>
        <taxon>Streptococcaceae</taxon>
        <taxon>Lactococcus</taxon>
    </lineage>
</organism>
<gene>
    <name evidence="1" type="ORF">LL14B4_04715</name>
</gene>
<dbReference type="EMBL" id="CP028160">
    <property type="protein sequence ID" value="AWN65512.1"/>
    <property type="molecule type" value="Genomic_DNA"/>
</dbReference>
<protein>
    <submittedName>
        <fullName evidence="1">Uncharacterized protein</fullName>
    </submittedName>
</protein>
<evidence type="ECO:0000313" key="2">
    <source>
        <dbReference type="Proteomes" id="UP000245919"/>
    </source>
</evidence>
<evidence type="ECO:0000313" key="1">
    <source>
        <dbReference type="EMBL" id="AWN65512.1"/>
    </source>
</evidence>
<reference evidence="1 2" key="1">
    <citation type="submission" date="2018-03" db="EMBL/GenBank/DDBJ databases">
        <title>Genome sequence of Lactococcus lactis strain 14B4 from almond drupe.</title>
        <authorList>
            <person name="Tran T.D."/>
            <person name="McGarvey J.A."/>
            <person name="Huynh S."/>
            <person name="Parker C.T."/>
        </authorList>
    </citation>
    <scope>NUCLEOTIDE SEQUENCE [LARGE SCALE GENOMIC DNA]</scope>
    <source>
        <strain evidence="1 2">14B4</strain>
    </source>
</reference>
<dbReference type="RefSeq" id="WP_109990800.1">
    <property type="nucleotide sequence ID" value="NZ_CP028160.1"/>
</dbReference>
<dbReference type="Proteomes" id="UP000245919">
    <property type="component" value="Chromosome"/>
</dbReference>